<proteinExistence type="predicted"/>
<evidence type="ECO:0000313" key="2">
    <source>
        <dbReference type="Proteomes" id="UP000053825"/>
    </source>
</evidence>
<reference evidence="1 2" key="1">
    <citation type="submission" date="2015-07" db="EMBL/GenBank/DDBJ databases">
        <title>The genome of Habropoda laboriosa.</title>
        <authorList>
            <person name="Pan H."/>
            <person name="Kapheim K."/>
        </authorList>
    </citation>
    <scope>NUCLEOTIDE SEQUENCE [LARGE SCALE GENOMIC DNA]</scope>
    <source>
        <strain evidence="1">0110345459</strain>
    </source>
</reference>
<protein>
    <submittedName>
        <fullName evidence="1">Uncharacterized protein</fullName>
    </submittedName>
</protein>
<dbReference type="EMBL" id="KQ414664">
    <property type="protein sequence ID" value="KOC65176.1"/>
    <property type="molecule type" value="Genomic_DNA"/>
</dbReference>
<evidence type="ECO:0000313" key="1">
    <source>
        <dbReference type="EMBL" id="KOC65176.1"/>
    </source>
</evidence>
<dbReference type="Proteomes" id="UP000053825">
    <property type="component" value="Unassembled WGS sequence"/>
</dbReference>
<sequence>MDWHGAMSTSGERPAVHPDCRRPIKISYVDLSPLNTVYPHSSPNYFYCWITGAGARLVSRRRILRELSDGHLTQTILIEPIAAVINFERYYSFSASNVILFYEHTIDLVFHVGLLGTKNCRFLTSGRIDLLR</sequence>
<gene>
    <name evidence="1" type="ORF">WH47_01326</name>
</gene>
<keyword evidence="2" id="KW-1185">Reference proteome</keyword>
<name>A0A0L7R324_9HYME</name>
<dbReference type="AlphaFoldDB" id="A0A0L7R324"/>
<accession>A0A0L7R324</accession>
<organism evidence="1 2">
    <name type="scientific">Habropoda laboriosa</name>
    <dbReference type="NCBI Taxonomy" id="597456"/>
    <lineage>
        <taxon>Eukaryota</taxon>
        <taxon>Metazoa</taxon>
        <taxon>Ecdysozoa</taxon>
        <taxon>Arthropoda</taxon>
        <taxon>Hexapoda</taxon>
        <taxon>Insecta</taxon>
        <taxon>Pterygota</taxon>
        <taxon>Neoptera</taxon>
        <taxon>Endopterygota</taxon>
        <taxon>Hymenoptera</taxon>
        <taxon>Apocrita</taxon>
        <taxon>Aculeata</taxon>
        <taxon>Apoidea</taxon>
        <taxon>Anthophila</taxon>
        <taxon>Apidae</taxon>
        <taxon>Habropoda</taxon>
    </lineage>
</organism>